<organism evidence="2 3">
    <name type="scientific">Brassica cretica</name>
    <name type="common">Mustard</name>
    <dbReference type="NCBI Taxonomy" id="69181"/>
    <lineage>
        <taxon>Eukaryota</taxon>
        <taxon>Viridiplantae</taxon>
        <taxon>Streptophyta</taxon>
        <taxon>Embryophyta</taxon>
        <taxon>Tracheophyta</taxon>
        <taxon>Spermatophyta</taxon>
        <taxon>Magnoliopsida</taxon>
        <taxon>eudicotyledons</taxon>
        <taxon>Gunneridae</taxon>
        <taxon>Pentapetalae</taxon>
        <taxon>rosids</taxon>
        <taxon>malvids</taxon>
        <taxon>Brassicales</taxon>
        <taxon>Brassicaceae</taxon>
        <taxon>Brassiceae</taxon>
        <taxon>Brassica</taxon>
    </lineage>
</organism>
<feature type="region of interest" description="Disordered" evidence="1">
    <location>
        <begin position="32"/>
        <end position="55"/>
    </location>
</feature>
<sequence>MAEETQSQLLKENQTLLAALKKVKDQIARLEKRHKALDQRPQQGERRFGDAPEDV</sequence>
<evidence type="ECO:0000313" key="3">
    <source>
        <dbReference type="Proteomes" id="UP000712600"/>
    </source>
</evidence>
<gene>
    <name evidence="2" type="ORF">F2Q69_00059753</name>
</gene>
<reference evidence="2" key="1">
    <citation type="submission" date="2019-12" db="EMBL/GenBank/DDBJ databases">
        <title>Genome sequencing and annotation of Brassica cretica.</title>
        <authorList>
            <person name="Studholme D.J."/>
            <person name="Sarris P."/>
        </authorList>
    </citation>
    <scope>NUCLEOTIDE SEQUENCE</scope>
    <source>
        <strain evidence="2">PFS-109/04</strain>
        <tissue evidence="2">Leaf</tissue>
    </source>
</reference>
<dbReference type="AlphaFoldDB" id="A0A8S9RFI4"/>
<evidence type="ECO:0000256" key="1">
    <source>
        <dbReference type="SAM" id="MobiDB-lite"/>
    </source>
</evidence>
<evidence type="ECO:0000313" key="2">
    <source>
        <dbReference type="EMBL" id="KAF3571718.1"/>
    </source>
</evidence>
<accession>A0A8S9RFI4</accession>
<comment type="caution">
    <text evidence="2">The sequence shown here is derived from an EMBL/GenBank/DDBJ whole genome shotgun (WGS) entry which is preliminary data.</text>
</comment>
<proteinExistence type="predicted"/>
<feature type="compositionally biased region" description="Basic and acidic residues" evidence="1">
    <location>
        <begin position="43"/>
        <end position="55"/>
    </location>
</feature>
<dbReference type="Proteomes" id="UP000712600">
    <property type="component" value="Unassembled WGS sequence"/>
</dbReference>
<protein>
    <submittedName>
        <fullName evidence="2">Uncharacterized protein</fullName>
    </submittedName>
</protein>
<dbReference type="EMBL" id="QGKX02000095">
    <property type="protein sequence ID" value="KAF3571718.1"/>
    <property type="molecule type" value="Genomic_DNA"/>
</dbReference>
<name>A0A8S9RFI4_BRACR</name>